<name>A0A1Q9GLS8_9GAMM</name>
<dbReference type="InterPro" id="IPR006626">
    <property type="entry name" value="PbH1"/>
</dbReference>
<keyword evidence="2" id="KW-1185">Reference proteome</keyword>
<accession>A0A1Q9GLS8</accession>
<dbReference type="AlphaFoldDB" id="A0A1Q9GLS8"/>
<dbReference type="Proteomes" id="UP000186905">
    <property type="component" value="Unassembled WGS sequence"/>
</dbReference>
<organism evidence="1 2">
    <name type="scientific">Photobacterium proteolyticum</name>
    <dbReference type="NCBI Taxonomy" id="1903952"/>
    <lineage>
        <taxon>Bacteria</taxon>
        <taxon>Pseudomonadati</taxon>
        <taxon>Pseudomonadota</taxon>
        <taxon>Gammaproteobacteria</taxon>
        <taxon>Vibrionales</taxon>
        <taxon>Vibrionaceae</taxon>
        <taxon>Photobacterium</taxon>
    </lineage>
</organism>
<dbReference type="SUPFAM" id="SSF51126">
    <property type="entry name" value="Pectin lyase-like"/>
    <property type="match status" value="1"/>
</dbReference>
<dbReference type="EMBL" id="MJIL01000075">
    <property type="protein sequence ID" value="OLQ75518.1"/>
    <property type="molecule type" value="Genomic_DNA"/>
</dbReference>
<sequence>MSYFAFTNRRSLITLGGMFMFFLAPPKPALSQPNLFNSYPSQEHRWPTVGPNWKQAPARLQLPDNALLISDQQALIKALKNVLPGQQIILGNGTYRIHSKRLRTTNTTPTKRQPISLRALEPGKATIELDSLEGLYLNQPYWRISGLRFIGKCINQSRCEHAIHVVGNASHTLIEHNEFIDFNAAIKVNRDREAFPDHGIIRHNHFFFTVPRKVDNPVTPINVDHGNNWLISRNIIRDFIKLGGNQISYGAFIKGGATQGTIENNLVICNSTSQQFPGYRIGLSLGGGGMAQQHRRGESDTETTGAVVRNNIVTRCNDAGIYINKGRQSTVSNNALYDTQGIDIRYPQSNAYIANNILSGNIKQRDRGQAESEANLISARRFWFGKEDIESWFLSPKNGNFSIQTEQISQQLHSGAKPYQLLPDHENKDFCGNRLSLDDKFRGPFKAEKDCFR</sequence>
<dbReference type="STRING" id="1903952.BIT28_23085"/>
<dbReference type="InterPro" id="IPR039513">
    <property type="entry name" value="PL-6"/>
</dbReference>
<dbReference type="RefSeq" id="WP_075764564.1">
    <property type="nucleotide sequence ID" value="NZ_MJIL01000075.1"/>
</dbReference>
<dbReference type="Pfam" id="PF14592">
    <property type="entry name" value="Chondroitinas_B"/>
    <property type="match status" value="1"/>
</dbReference>
<evidence type="ECO:0000313" key="1">
    <source>
        <dbReference type="EMBL" id="OLQ75518.1"/>
    </source>
</evidence>
<protein>
    <submittedName>
        <fullName evidence="1">Uncharacterized protein</fullName>
    </submittedName>
</protein>
<dbReference type="InterPro" id="IPR012334">
    <property type="entry name" value="Pectin_lyas_fold"/>
</dbReference>
<dbReference type="SMART" id="SM00710">
    <property type="entry name" value="PbH1"/>
    <property type="match status" value="5"/>
</dbReference>
<proteinExistence type="predicted"/>
<comment type="caution">
    <text evidence="1">The sequence shown here is derived from an EMBL/GenBank/DDBJ whole genome shotgun (WGS) entry which is preliminary data.</text>
</comment>
<gene>
    <name evidence="1" type="ORF">BIT28_23085</name>
</gene>
<evidence type="ECO:0000313" key="2">
    <source>
        <dbReference type="Proteomes" id="UP000186905"/>
    </source>
</evidence>
<dbReference type="InterPro" id="IPR011050">
    <property type="entry name" value="Pectin_lyase_fold/virulence"/>
</dbReference>
<reference evidence="1 2" key="1">
    <citation type="submission" date="2016-09" db="EMBL/GenBank/DDBJ databases">
        <title>Photobacterium proteolyticum sp. nov. a protease producing bacterium isolated from ocean sediments of Laizhou Bay.</title>
        <authorList>
            <person name="Li Y."/>
        </authorList>
    </citation>
    <scope>NUCLEOTIDE SEQUENCE [LARGE SCALE GENOMIC DNA]</scope>
    <source>
        <strain evidence="1 2">13-12</strain>
    </source>
</reference>
<dbReference type="Gene3D" id="2.160.20.10">
    <property type="entry name" value="Single-stranded right-handed beta-helix, Pectin lyase-like"/>
    <property type="match status" value="1"/>
</dbReference>